<sequence length="69" mass="7509">MIARLKKDPDNSGSVLGWGVYRMAPWDLKGVFETKEDARLQAESAGEGYVVAFGSHRVGTDDFVGGHPE</sequence>
<reference evidence="1 2" key="1">
    <citation type="submission" date="2018-06" db="EMBL/GenBank/DDBJ databases">
        <title>The genome of Pseudomonas putida NX-1, a lignin degrader.</title>
        <authorList>
            <person name="Xu Z."/>
        </authorList>
    </citation>
    <scope>NUCLEOTIDE SEQUENCE [LARGE SCALE GENOMIC DNA]</scope>
    <source>
        <strain evidence="1 2">NX-1</strain>
    </source>
</reference>
<dbReference type="EMBL" id="CP030750">
    <property type="protein sequence ID" value="AXA27627.1"/>
    <property type="molecule type" value="Genomic_DNA"/>
</dbReference>
<protein>
    <submittedName>
        <fullName evidence="1">Uncharacterized protein</fullName>
    </submittedName>
</protein>
<accession>A0AAD0LAQ4</accession>
<gene>
    <name evidence="1" type="ORF">C1S65_16490</name>
</gene>
<proteinExistence type="predicted"/>
<evidence type="ECO:0000313" key="1">
    <source>
        <dbReference type="EMBL" id="AXA27627.1"/>
    </source>
</evidence>
<dbReference type="Proteomes" id="UP000251617">
    <property type="component" value="Chromosome"/>
</dbReference>
<evidence type="ECO:0000313" key="2">
    <source>
        <dbReference type="Proteomes" id="UP000251617"/>
    </source>
</evidence>
<dbReference type="AlphaFoldDB" id="A0AAD0LAQ4"/>
<organism evidence="1 2">
    <name type="scientific">Pseudomonas putida</name>
    <name type="common">Arthrobacter siderocapsulatus</name>
    <dbReference type="NCBI Taxonomy" id="303"/>
    <lineage>
        <taxon>Bacteria</taxon>
        <taxon>Pseudomonadati</taxon>
        <taxon>Pseudomonadota</taxon>
        <taxon>Gammaproteobacteria</taxon>
        <taxon>Pseudomonadales</taxon>
        <taxon>Pseudomonadaceae</taxon>
        <taxon>Pseudomonas</taxon>
    </lineage>
</organism>
<name>A0AAD0LAQ4_PSEPU</name>